<reference evidence="1" key="1">
    <citation type="journal article" date="2023" name="Plant J.">
        <title>Genome sequences and population genomics provide insights into the demographic history, inbreeding, and mutation load of two 'living fossil' tree species of Dipteronia.</title>
        <authorList>
            <person name="Feng Y."/>
            <person name="Comes H.P."/>
            <person name="Chen J."/>
            <person name="Zhu S."/>
            <person name="Lu R."/>
            <person name="Zhang X."/>
            <person name="Li P."/>
            <person name="Qiu J."/>
            <person name="Olsen K.M."/>
            <person name="Qiu Y."/>
        </authorList>
    </citation>
    <scope>NUCLEOTIDE SEQUENCE</scope>
    <source>
        <strain evidence="1">KIB01</strain>
    </source>
</reference>
<dbReference type="Proteomes" id="UP001280121">
    <property type="component" value="Unassembled WGS sequence"/>
</dbReference>
<protein>
    <submittedName>
        <fullName evidence="1">Uncharacterized protein</fullName>
    </submittedName>
</protein>
<keyword evidence="2" id="KW-1185">Reference proteome</keyword>
<organism evidence="1 2">
    <name type="scientific">Dipteronia dyeriana</name>
    <dbReference type="NCBI Taxonomy" id="168575"/>
    <lineage>
        <taxon>Eukaryota</taxon>
        <taxon>Viridiplantae</taxon>
        <taxon>Streptophyta</taxon>
        <taxon>Embryophyta</taxon>
        <taxon>Tracheophyta</taxon>
        <taxon>Spermatophyta</taxon>
        <taxon>Magnoliopsida</taxon>
        <taxon>eudicotyledons</taxon>
        <taxon>Gunneridae</taxon>
        <taxon>Pentapetalae</taxon>
        <taxon>rosids</taxon>
        <taxon>malvids</taxon>
        <taxon>Sapindales</taxon>
        <taxon>Sapindaceae</taxon>
        <taxon>Hippocastanoideae</taxon>
        <taxon>Acereae</taxon>
        <taxon>Dipteronia</taxon>
    </lineage>
</organism>
<sequence length="86" mass="10065">MLILLTLFRKTRDGFKDVKVMDLETFLEKLSASEARNMLPEVGFRGEQKLMQTGNEKSSFPKKQLYKSIKKRHLLSEKLKDYCPLV</sequence>
<evidence type="ECO:0000313" key="1">
    <source>
        <dbReference type="EMBL" id="KAK2650380.1"/>
    </source>
</evidence>
<gene>
    <name evidence="1" type="ORF">Ddye_017869</name>
</gene>
<evidence type="ECO:0000313" key="2">
    <source>
        <dbReference type="Proteomes" id="UP001280121"/>
    </source>
</evidence>
<dbReference type="AlphaFoldDB" id="A0AAD9UAG7"/>
<dbReference type="EMBL" id="JANJYI010000005">
    <property type="protein sequence ID" value="KAK2650380.1"/>
    <property type="molecule type" value="Genomic_DNA"/>
</dbReference>
<accession>A0AAD9UAG7</accession>
<name>A0AAD9UAG7_9ROSI</name>
<comment type="caution">
    <text evidence="1">The sequence shown here is derived from an EMBL/GenBank/DDBJ whole genome shotgun (WGS) entry which is preliminary data.</text>
</comment>
<proteinExistence type="predicted"/>